<comment type="caution">
    <text evidence="2">The sequence shown here is derived from an EMBL/GenBank/DDBJ whole genome shotgun (WGS) entry which is preliminary data.</text>
</comment>
<organism evidence="2 3">
    <name type="scientific">Segniliparus rugosus (strain ATCC BAA-974 / DSM 45345 / CCUG 50838 / CIP 108380 / JCM 13579 / CDC 945)</name>
    <dbReference type="NCBI Taxonomy" id="679197"/>
    <lineage>
        <taxon>Bacteria</taxon>
        <taxon>Bacillati</taxon>
        <taxon>Actinomycetota</taxon>
        <taxon>Actinomycetes</taxon>
        <taxon>Mycobacteriales</taxon>
        <taxon>Segniliparaceae</taxon>
        <taxon>Segniliparus</taxon>
    </lineage>
</organism>
<dbReference type="PRINTS" id="PR00469">
    <property type="entry name" value="PNDRDTASEII"/>
</dbReference>
<proteinExistence type="predicted"/>
<dbReference type="PANTHER" id="PTHR42877">
    <property type="entry name" value="L-ORNITHINE N(5)-MONOOXYGENASE-RELATED"/>
    <property type="match status" value="1"/>
</dbReference>
<dbReference type="RefSeq" id="WP_007472535.1">
    <property type="nucleotide sequence ID" value="NZ_KI391953.1"/>
</dbReference>
<dbReference type="eggNOG" id="COG2072">
    <property type="taxonomic scope" value="Bacteria"/>
</dbReference>
<dbReference type="Pfam" id="PF13738">
    <property type="entry name" value="Pyr_redox_3"/>
    <property type="match status" value="1"/>
</dbReference>
<evidence type="ECO:0000313" key="2">
    <source>
        <dbReference type="EMBL" id="EFV11658.1"/>
    </source>
</evidence>
<dbReference type="InterPro" id="IPR036188">
    <property type="entry name" value="FAD/NAD-bd_sf"/>
</dbReference>
<dbReference type="STRING" id="679197.HMPREF9336_03482"/>
<evidence type="ECO:0000313" key="3">
    <source>
        <dbReference type="Proteomes" id="UP000004816"/>
    </source>
</evidence>
<feature type="domain" description="DUF4873" evidence="1">
    <location>
        <begin position="513"/>
        <end position="601"/>
    </location>
</feature>
<evidence type="ECO:0000259" key="1">
    <source>
        <dbReference type="Pfam" id="PF16170"/>
    </source>
</evidence>
<protein>
    <recommendedName>
        <fullName evidence="1">DUF4873 domain-containing protein</fullName>
    </recommendedName>
</protein>
<name>E5XVG0_SEGRC</name>
<dbReference type="InterPro" id="IPR051209">
    <property type="entry name" value="FAD-bind_Monooxygenase_sf"/>
</dbReference>
<dbReference type="EMBL" id="ACZI02000001">
    <property type="protein sequence ID" value="EFV11658.1"/>
    <property type="molecule type" value="Genomic_DNA"/>
</dbReference>
<dbReference type="HOGENOM" id="CLU_006937_7_1_11"/>
<sequence length="612" mass="67321">MTASPEIAPSPAEGQARPKLIDVLVVGAGFSGICAGVKLKEARIDDFLIVEKGDDFGGTWWHNTYPGCAVDVTSPMYSFSFAQKSDWSNLFAPQPELLAYAKKVAEDYRLSPRTRFGVAVQKLVFDEAADRWDVFLSDGDRYSARVVIGGFGGLHVPKIPEFKGLGTFKGEVFHSAQWRHDVDLRGKKVVVIGTGASAVQFVPEVAKEAERLTVFMRSPHWVLPRLDYEIKPWQHAILKHVPGARRLLRAGAYFLYEAFVFNLFFPKIFARFFEAASKAHMRQQIPDPKLRELLTPDWRFGCKRVVMSSTYYPALQRPNVTLEHSGVAEFVANGVRSADGTLHEADVVILGTGFETTEGVLHLPVFGRGGRSLADTWHADGPEQFLGLGMHGFPNLFTLVGLNTTGGNQSVIFAIEAQMHYIAQALRWILAPGSSATRVELRESVQRAYNRDVQRKLSTSVWLIGGCKSWYLDEKGRNSIAWPGFSAGLWLRTRRAKATDWELSSAATREAEAGYAGPAQIVLKGEPISVSVDLRGHQDPSDGTFRWYGRIDKNARVAELKAAGAVELTIQIAGGEAVSARLAEEDAFGNFRVVGAGVPPYGKPVAELAARA</sequence>
<dbReference type="Pfam" id="PF16170">
    <property type="entry name" value="DUF4873"/>
    <property type="match status" value="1"/>
</dbReference>
<dbReference type="InterPro" id="IPR032371">
    <property type="entry name" value="DUF4873"/>
</dbReference>
<dbReference type="AlphaFoldDB" id="E5XVG0"/>
<dbReference type="Gene3D" id="3.50.50.60">
    <property type="entry name" value="FAD/NAD(P)-binding domain"/>
    <property type="match status" value="2"/>
</dbReference>
<dbReference type="PANTHER" id="PTHR42877:SF4">
    <property type="entry name" value="FAD_NAD(P)-BINDING DOMAIN-CONTAINING PROTEIN-RELATED"/>
    <property type="match status" value="1"/>
</dbReference>
<dbReference type="SUPFAM" id="SSF51905">
    <property type="entry name" value="FAD/NAD(P)-binding domain"/>
    <property type="match status" value="1"/>
</dbReference>
<dbReference type="OrthoDB" id="5168853at2"/>
<accession>E5XVG0</accession>
<keyword evidence="3" id="KW-1185">Reference proteome</keyword>
<dbReference type="Proteomes" id="UP000004816">
    <property type="component" value="Unassembled WGS sequence"/>
</dbReference>
<reference evidence="2 3" key="1">
    <citation type="journal article" date="2011" name="Stand. Genomic Sci.">
        <title>High quality draft genome sequence of Segniliparus rugosus CDC 945(T)= (ATCC BAA-974(T)).</title>
        <authorList>
            <person name="Earl A.M."/>
            <person name="Desjardins C.A."/>
            <person name="Fitzgerald M.G."/>
            <person name="Arachchi H.M."/>
            <person name="Zeng Q."/>
            <person name="Mehta T."/>
            <person name="Griggs A."/>
            <person name="Birren B.W."/>
            <person name="Toney N.C."/>
            <person name="Carr J."/>
            <person name="Posey J."/>
            <person name="Butler W.R."/>
        </authorList>
    </citation>
    <scope>NUCLEOTIDE SEQUENCE [LARGE SCALE GENOMIC DNA]</scope>
    <source>
        <strain evidence="3">ATCC BAA-974 / DSM 45345 / CCUG 50838 / CIP 108380 / JCM 13579 / CDC 945</strain>
    </source>
</reference>
<gene>
    <name evidence="2" type="ORF">HMPREF9336_03482</name>
</gene>